<evidence type="ECO:0000256" key="1">
    <source>
        <dbReference type="SAM" id="MobiDB-lite"/>
    </source>
</evidence>
<feature type="transmembrane region" description="Helical" evidence="2">
    <location>
        <begin position="443"/>
        <end position="462"/>
    </location>
</feature>
<dbReference type="AlphaFoldDB" id="A0A1I3H2D5"/>
<feature type="transmembrane region" description="Helical" evidence="2">
    <location>
        <begin position="96"/>
        <end position="119"/>
    </location>
</feature>
<keyword evidence="2" id="KW-0472">Membrane</keyword>
<dbReference type="EMBL" id="FOQH01000005">
    <property type="protein sequence ID" value="SFI29687.1"/>
    <property type="molecule type" value="Genomic_DNA"/>
</dbReference>
<organism evidence="3 4">
    <name type="scientific">Albimonas pacifica</name>
    <dbReference type="NCBI Taxonomy" id="1114924"/>
    <lineage>
        <taxon>Bacteria</taxon>
        <taxon>Pseudomonadati</taxon>
        <taxon>Pseudomonadota</taxon>
        <taxon>Alphaproteobacteria</taxon>
        <taxon>Rhodobacterales</taxon>
        <taxon>Paracoccaceae</taxon>
        <taxon>Albimonas</taxon>
    </lineage>
</organism>
<evidence type="ECO:0000313" key="3">
    <source>
        <dbReference type="EMBL" id="SFI29687.1"/>
    </source>
</evidence>
<feature type="region of interest" description="Disordered" evidence="1">
    <location>
        <begin position="1"/>
        <end position="22"/>
    </location>
</feature>
<protein>
    <submittedName>
        <fullName evidence="3">OpgC protein</fullName>
    </submittedName>
</protein>
<dbReference type="PANTHER" id="PTHR38592">
    <property type="entry name" value="BLL4819 PROTEIN"/>
    <property type="match status" value="1"/>
</dbReference>
<dbReference type="PIRSF" id="PIRSF028704">
    <property type="entry name" value="UPC028704"/>
    <property type="match status" value="1"/>
</dbReference>
<gene>
    <name evidence="3" type="ORF">SAMN05216258_105461</name>
</gene>
<reference evidence="3 4" key="1">
    <citation type="submission" date="2016-10" db="EMBL/GenBank/DDBJ databases">
        <authorList>
            <person name="de Groot N.N."/>
        </authorList>
    </citation>
    <scope>NUCLEOTIDE SEQUENCE [LARGE SCALE GENOMIC DNA]</scope>
    <source>
        <strain evidence="3 4">CGMCC 1.11030</strain>
    </source>
</reference>
<dbReference type="RefSeq" id="WP_177236245.1">
    <property type="nucleotide sequence ID" value="NZ_FOQH01000005.1"/>
</dbReference>
<dbReference type="STRING" id="1114924.SAMN05216258_105461"/>
<feature type="transmembrane region" description="Helical" evidence="2">
    <location>
        <begin position="468"/>
        <end position="491"/>
    </location>
</feature>
<keyword evidence="2" id="KW-0812">Transmembrane</keyword>
<feature type="transmembrane region" description="Helical" evidence="2">
    <location>
        <begin position="342"/>
        <end position="366"/>
    </location>
</feature>
<keyword evidence="4" id="KW-1185">Reference proteome</keyword>
<evidence type="ECO:0000256" key="2">
    <source>
        <dbReference type="SAM" id="Phobius"/>
    </source>
</evidence>
<dbReference type="PANTHER" id="PTHR38592:SF3">
    <property type="entry name" value="BLL4819 PROTEIN"/>
    <property type="match status" value="1"/>
</dbReference>
<feature type="transmembrane region" description="Helical" evidence="2">
    <location>
        <begin position="171"/>
        <end position="200"/>
    </location>
</feature>
<feature type="transmembrane region" description="Helical" evidence="2">
    <location>
        <begin position="304"/>
        <end position="321"/>
    </location>
</feature>
<feature type="transmembrane region" description="Helical" evidence="2">
    <location>
        <begin position="67"/>
        <end position="84"/>
    </location>
</feature>
<dbReference type="InterPro" id="IPR014550">
    <property type="entry name" value="UCP028704_OpgC"/>
</dbReference>
<feature type="region of interest" description="Disordered" evidence="1">
    <location>
        <begin position="496"/>
        <end position="518"/>
    </location>
</feature>
<feature type="transmembrane region" description="Helical" evidence="2">
    <location>
        <begin position="250"/>
        <end position="270"/>
    </location>
</feature>
<evidence type="ECO:0000313" key="4">
    <source>
        <dbReference type="Proteomes" id="UP000199377"/>
    </source>
</evidence>
<keyword evidence="2" id="KW-1133">Transmembrane helix</keyword>
<accession>A0A1I3H2D5</accession>
<dbReference type="Pfam" id="PF10129">
    <property type="entry name" value="OpgC_C"/>
    <property type="match status" value="2"/>
</dbReference>
<feature type="transmembrane region" description="Helical" evidence="2">
    <location>
        <begin position="32"/>
        <end position="55"/>
    </location>
</feature>
<proteinExistence type="predicted"/>
<sequence length="518" mass="56544">MTASPAHAARPSAVPATGAAPAKKPRDMRLDFFRGLAMFIILLAHTPFDPWTLWIPARFGFSDATEIFVFCSGMASAIAFGGAYRDHGWPMGTARIGFRVWQVYWAHVGLLLVVALLLWTLDAQGWGDPAVRYVARVPILPLFEDTGPALAGLFTLTWVPNYFDILPMYLVILALIPAVMAAYLAGGTPAAAALVAALWLATQFGLLDLPSRPWAPEIPWFFNPFGWALVFFSGFFLGLRWIPVPPRSRLLTWIALAVVLISIPFAWFRIHDGLWLPQGWLLQDWIAAARAASEPLWRKTEMGLLRWLHFLALAYLAWMAVGPRGHRLTEPLRLPGAPARRWLWAAVAVVVVTLPWAWVADIAAYAPALDAWLMEMMGPRAEAAFGFDLFIPGERLNMTSVAAFAALVVLGWAALGPAGRGWVETTGWARFVPVVRKVGTQSLAVFLVSMVLAQAIGAALDVAGRDGITVAIGNLAGFGVLILTAYVAGFFKSQPWRRPAPARPAREAEARAAPAPAE</sequence>
<feature type="transmembrane region" description="Helical" evidence="2">
    <location>
        <begin position="220"/>
        <end position="238"/>
    </location>
</feature>
<dbReference type="Proteomes" id="UP000199377">
    <property type="component" value="Unassembled WGS sequence"/>
</dbReference>
<name>A0A1I3H2D5_9RHOB</name>
<feature type="transmembrane region" description="Helical" evidence="2">
    <location>
        <begin position="401"/>
        <end position="423"/>
    </location>
</feature>